<dbReference type="InterPro" id="IPR052711">
    <property type="entry name" value="Zinc_ADH-like"/>
</dbReference>
<dbReference type="SUPFAM" id="SSF51735">
    <property type="entry name" value="NAD(P)-binding Rossmann-fold domains"/>
    <property type="match status" value="1"/>
</dbReference>
<keyword evidence="3" id="KW-1185">Reference proteome</keyword>
<dbReference type="Pfam" id="PF08240">
    <property type="entry name" value="ADH_N"/>
    <property type="match status" value="1"/>
</dbReference>
<dbReference type="PANTHER" id="PTHR45033:SF3">
    <property type="entry name" value="DEHYDROGENASE, PUTATIVE (AFU_ORTHOLOGUE AFUA_2G13270)-RELATED"/>
    <property type="match status" value="1"/>
</dbReference>
<evidence type="ECO:0000259" key="1">
    <source>
        <dbReference type="SMART" id="SM00829"/>
    </source>
</evidence>
<comment type="caution">
    <text evidence="2">The sequence shown here is derived from an EMBL/GenBank/DDBJ whole genome shotgun (WGS) entry which is preliminary data.</text>
</comment>
<dbReference type="Gene3D" id="3.90.180.10">
    <property type="entry name" value="Medium-chain alcohol dehydrogenases, catalytic domain"/>
    <property type="match status" value="1"/>
</dbReference>
<gene>
    <name evidence="2" type="ORF">ACFFI0_02570</name>
</gene>
<dbReference type="SUPFAM" id="SSF50129">
    <property type="entry name" value="GroES-like"/>
    <property type="match status" value="1"/>
</dbReference>
<organism evidence="2 3">
    <name type="scientific">Olivibacter oleidegradans</name>
    <dbReference type="NCBI Taxonomy" id="760123"/>
    <lineage>
        <taxon>Bacteria</taxon>
        <taxon>Pseudomonadati</taxon>
        <taxon>Bacteroidota</taxon>
        <taxon>Sphingobacteriia</taxon>
        <taxon>Sphingobacteriales</taxon>
        <taxon>Sphingobacteriaceae</taxon>
        <taxon>Olivibacter</taxon>
    </lineage>
</organism>
<dbReference type="InterPro" id="IPR011032">
    <property type="entry name" value="GroES-like_sf"/>
</dbReference>
<protein>
    <submittedName>
        <fullName evidence="2">Zinc-binding dehydrogenase</fullName>
    </submittedName>
</protein>
<dbReference type="InterPro" id="IPR013154">
    <property type="entry name" value="ADH-like_N"/>
</dbReference>
<dbReference type="InterPro" id="IPR036291">
    <property type="entry name" value="NAD(P)-bd_dom_sf"/>
</dbReference>
<dbReference type="SMART" id="SM00829">
    <property type="entry name" value="PKS_ER"/>
    <property type="match status" value="1"/>
</dbReference>
<dbReference type="PANTHER" id="PTHR45033">
    <property type="match status" value="1"/>
</dbReference>
<accession>A0ABV6HG82</accession>
<dbReference type="EMBL" id="JBHLWO010000001">
    <property type="protein sequence ID" value="MFC0317170.1"/>
    <property type="molecule type" value="Genomic_DNA"/>
</dbReference>
<dbReference type="InterPro" id="IPR013149">
    <property type="entry name" value="ADH-like_C"/>
</dbReference>
<sequence length="332" mass="36204">MKAIVLDGINLPLTIKNVSKPKLKANEVLVKLKAAALNRRDYWIQKGQYAGLKFPIILGSDGAGVVAEVGSESEKEWIGKEVLINPSLNWGESEAAQSTTFHILGLPQDGTFAEYVSVPLQNLHIMPPHLTFEEAAAIPLAGLTAWRALFSRAHLKRGERLLLAGVGGGVASFALQWAVLAGAEVYVTSSKREKIRKALDLGAKAGALYTDKNWANKIHPNDGFDVIVDSAIGEGFNNYIELAKPGGRIVFYGATVSGNLPELNARKIFWKQLSILGSTMGSPKDFHDMLAFVNKHQVKPVIDSIFPLAHAEEAVRKMDRSEQFGKLVLRVD</sequence>
<reference evidence="2 3" key="1">
    <citation type="submission" date="2024-09" db="EMBL/GenBank/DDBJ databases">
        <authorList>
            <person name="Sun Q."/>
            <person name="Mori K."/>
        </authorList>
    </citation>
    <scope>NUCLEOTIDE SEQUENCE [LARGE SCALE GENOMIC DNA]</scope>
    <source>
        <strain evidence="2 3">CCM 7765</strain>
    </source>
</reference>
<dbReference type="Gene3D" id="3.40.50.720">
    <property type="entry name" value="NAD(P)-binding Rossmann-like Domain"/>
    <property type="match status" value="1"/>
</dbReference>
<dbReference type="Pfam" id="PF00107">
    <property type="entry name" value="ADH_zinc_N"/>
    <property type="match status" value="1"/>
</dbReference>
<dbReference type="Proteomes" id="UP001589774">
    <property type="component" value="Unassembled WGS sequence"/>
</dbReference>
<evidence type="ECO:0000313" key="2">
    <source>
        <dbReference type="EMBL" id="MFC0317170.1"/>
    </source>
</evidence>
<proteinExistence type="predicted"/>
<dbReference type="InterPro" id="IPR020843">
    <property type="entry name" value="ER"/>
</dbReference>
<feature type="domain" description="Enoyl reductase (ER)" evidence="1">
    <location>
        <begin position="8"/>
        <end position="329"/>
    </location>
</feature>
<evidence type="ECO:0000313" key="3">
    <source>
        <dbReference type="Proteomes" id="UP001589774"/>
    </source>
</evidence>
<name>A0ABV6HG82_9SPHI</name>
<dbReference type="RefSeq" id="WP_130854796.1">
    <property type="nucleotide sequence ID" value="NZ_JBHLWO010000001.1"/>
</dbReference>